<keyword evidence="12" id="KW-1185">Reference proteome</keyword>
<dbReference type="Gene3D" id="3.30.300.210">
    <property type="entry name" value="Nutrient germinant receptor protein C, domain 3"/>
    <property type="match status" value="1"/>
</dbReference>
<dbReference type="RefSeq" id="WP_328236224.1">
    <property type="nucleotide sequence ID" value="NZ_JAROAS010000004.1"/>
</dbReference>
<comment type="similarity">
    <text evidence="2">Belongs to the GerABKC lipoprotein family.</text>
</comment>
<dbReference type="PANTHER" id="PTHR35789">
    <property type="entry name" value="SPORE GERMINATION PROTEIN B3"/>
    <property type="match status" value="1"/>
</dbReference>
<dbReference type="EMBL" id="JAROAS010000004">
    <property type="protein sequence ID" value="MED4126894.1"/>
    <property type="molecule type" value="Genomic_DNA"/>
</dbReference>
<feature type="domain" description="Spore germination GerAC-like C-terminal" evidence="9">
    <location>
        <begin position="200"/>
        <end position="360"/>
    </location>
</feature>
<dbReference type="InterPro" id="IPR038501">
    <property type="entry name" value="Spore_GerAC_C_sf"/>
</dbReference>
<dbReference type="Proteomes" id="UP001341820">
    <property type="component" value="Unassembled WGS sequence"/>
</dbReference>
<evidence type="ECO:0000256" key="1">
    <source>
        <dbReference type="ARBA" id="ARBA00004635"/>
    </source>
</evidence>
<evidence type="ECO:0000256" key="7">
    <source>
        <dbReference type="ARBA" id="ARBA00023288"/>
    </source>
</evidence>
<dbReference type="PANTHER" id="PTHR35789:SF1">
    <property type="entry name" value="SPORE GERMINATION PROTEIN B3"/>
    <property type="match status" value="1"/>
</dbReference>
<evidence type="ECO:0000256" key="8">
    <source>
        <dbReference type="SAM" id="SignalP"/>
    </source>
</evidence>
<comment type="caution">
    <text evidence="11">The sequence shown here is derived from an EMBL/GenBank/DDBJ whole genome shotgun (WGS) entry which is preliminary data.</text>
</comment>
<keyword evidence="4 8" id="KW-0732">Signal</keyword>
<evidence type="ECO:0000256" key="4">
    <source>
        <dbReference type="ARBA" id="ARBA00022729"/>
    </source>
</evidence>
<name>A0ABU6NGH8_9BACI</name>
<protein>
    <submittedName>
        <fullName evidence="11">Ger(X)C family spore germination protein</fullName>
    </submittedName>
</protein>
<evidence type="ECO:0000256" key="3">
    <source>
        <dbReference type="ARBA" id="ARBA00022544"/>
    </source>
</evidence>
<dbReference type="PROSITE" id="PS51257">
    <property type="entry name" value="PROKAR_LIPOPROTEIN"/>
    <property type="match status" value="1"/>
</dbReference>
<dbReference type="NCBIfam" id="TIGR02887">
    <property type="entry name" value="spore_ger_x_C"/>
    <property type="match status" value="1"/>
</dbReference>
<feature type="chain" id="PRO_5045451793" evidence="8">
    <location>
        <begin position="25"/>
        <end position="363"/>
    </location>
</feature>
<keyword evidence="5" id="KW-0472">Membrane</keyword>
<dbReference type="InterPro" id="IPR057336">
    <property type="entry name" value="GerAC_N"/>
</dbReference>
<keyword evidence="6" id="KW-0564">Palmitate</keyword>
<proteinExistence type="inferred from homology"/>
<evidence type="ECO:0000313" key="12">
    <source>
        <dbReference type="Proteomes" id="UP001341820"/>
    </source>
</evidence>
<evidence type="ECO:0000259" key="9">
    <source>
        <dbReference type="Pfam" id="PF05504"/>
    </source>
</evidence>
<evidence type="ECO:0000256" key="2">
    <source>
        <dbReference type="ARBA" id="ARBA00007886"/>
    </source>
</evidence>
<keyword evidence="7" id="KW-0449">Lipoprotein</keyword>
<feature type="domain" description="Spore germination protein N-terminal" evidence="10">
    <location>
        <begin position="28"/>
        <end position="191"/>
    </location>
</feature>
<feature type="signal peptide" evidence="8">
    <location>
        <begin position="1"/>
        <end position="24"/>
    </location>
</feature>
<sequence>MQKRSILSAVFIALLLLSSCTPHMQLNEDIQYLQALAHDLKDNGDVETTGITAIIVPADEKLPESELIKIENPHLAGLFQGLQAETPRLVDTSRTRLHIFSEKFAKEEGLFSTLDSIQRNPTIEQNLKLLISRGNASDLFNAEFPFQSTAQQHILNLIDKNEIEQLPKTSMHEFLYRYYASGTDPFLPIIDHIDNRVKVTGLAFFKEDQYKTEINLEQSSYFRKLFEKTTQGNAYVPLGEDRGIVYRYLKSKPKWQVNVMDDDQINISVEIKIEGTLRQKKEIGIEEFSTSDLEEKSKKHFQEAFQEMITFLQENKLDPIGVTEVVRQHVRGIDSEKWKEEEYPFTTIDVDVQFQINNMGAVK</sequence>
<dbReference type="Pfam" id="PF05504">
    <property type="entry name" value="Spore_GerAC"/>
    <property type="match status" value="1"/>
</dbReference>
<gene>
    <name evidence="11" type="ORF">P5F74_01980</name>
</gene>
<comment type="subcellular location">
    <subcellularLocation>
        <location evidence="1">Membrane</location>
        <topology evidence="1">Lipid-anchor</topology>
    </subcellularLocation>
</comment>
<evidence type="ECO:0000256" key="6">
    <source>
        <dbReference type="ARBA" id="ARBA00023139"/>
    </source>
</evidence>
<evidence type="ECO:0000259" key="10">
    <source>
        <dbReference type="Pfam" id="PF25198"/>
    </source>
</evidence>
<dbReference type="InterPro" id="IPR008844">
    <property type="entry name" value="Spore_GerAC-like"/>
</dbReference>
<accession>A0ABU6NGH8</accession>
<dbReference type="InterPro" id="IPR046953">
    <property type="entry name" value="Spore_GerAC-like_C"/>
</dbReference>
<organism evidence="11 12">
    <name type="scientific">Shouchella miscanthi</name>
    <dbReference type="NCBI Taxonomy" id="2598861"/>
    <lineage>
        <taxon>Bacteria</taxon>
        <taxon>Bacillati</taxon>
        <taxon>Bacillota</taxon>
        <taxon>Bacilli</taxon>
        <taxon>Bacillales</taxon>
        <taxon>Bacillaceae</taxon>
        <taxon>Shouchella</taxon>
    </lineage>
</organism>
<evidence type="ECO:0000313" key="11">
    <source>
        <dbReference type="EMBL" id="MED4126894.1"/>
    </source>
</evidence>
<dbReference type="Pfam" id="PF25198">
    <property type="entry name" value="Spore_GerAC_N"/>
    <property type="match status" value="1"/>
</dbReference>
<reference evidence="11 12" key="1">
    <citation type="submission" date="2023-03" db="EMBL/GenBank/DDBJ databases">
        <title>Bacillus Genome Sequencing.</title>
        <authorList>
            <person name="Dunlap C."/>
        </authorList>
    </citation>
    <scope>NUCLEOTIDE SEQUENCE [LARGE SCALE GENOMIC DNA]</scope>
    <source>
        <strain evidence="11 12">B-4107</strain>
    </source>
</reference>
<evidence type="ECO:0000256" key="5">
    <source>
        <dbReference type="ARBA" id="ARBA00023136"/>
    </source>
</evidence>
<keyword evidence="3" id="KW-0309">Germination</keyword>